<proteinExistence type="inferred from homology"/>
<feature type="coiled-coil region" evidence="5">
    <location>
        <begin position="138"/>
        <end position="165"/>
    </location>
</feature>
<evidence type="ECO:0000256" key="1">
    <source>
        <dbReference type="ARBA" id="ARBA00003416"/>
    </source>
</evidence>
<name>A0A845BM30_9NEIS</name>
<comment type="caution">
    <text evidence="6">The sequence shown here is derived from an EMBL/GenBank/DDBJ whole genome shotgun (WGS) entry which is preliminary data.</text>
</comment>
<evidence type="ECO:0000256" key="4">
    <source>
        <dbReference type="ARBA" id="ARBA00023172"/>
    </source>
</evidence>
<accession>A0A845BM30</accession>
<organism evidence="6 7">
    <name type="scientific">Craterilacuibacter sinensis</name>
    <dbReference type="NCBI Taxonomy" id="2686017"/>
    <lineage>
        <taxon>Bacteria</taxon>
        <taxon>Pseudomonadati</taxon>
        <taxon>Pseudomonadota</taxon>
        <taxon>Betaproteobacteria</taxon>
        <taxon>Neisseriales</taxon>
        <taxon>Neisseriaceae</taxon>
        <taxon>Craterilacuibacter</taxon>
    </lineage>
</organism>
<feature type="coiled-coil region" evidence="5">
    <location>
        <begin position="44"/>
        <end position="71"/>
    </location>
</feature>
<dbReference type="PANTHER" id="PTHR30563">
    <property type="entry name" value="DNA RECOMBINATION PROTEIN RMUC"/>
    <property type="match status" value="1"/>
</dbReference>
<evidence type="ECO:0000256" key="5">
    <source>
        <dbReference type="SAM" id="Coils"/>
    </source>
</evidence>
<dbReference type="GO" id="GO:0006310">
    <property type="term" value="P:DNA recombination"/>
    <property type="evidence" value="ECO:0007669"/>
    <property type="project" value="UniProtKB-KW"/>
</dbReference>
<evidence type="ECO:0000313" key="7">
    <source>
        <dbReference type="Proteomes" id="UP000467214"/>
    </source>
</evidence>
<comment type="function">
    <text evidence="1">Involved in DNA recombination.</text>
</comment>
<comment type="similarity">
    <text evidence="2">Belongs to the RmuC family.</text>
</comment>
<dbReference type="PANTHER" id="PTHR30563:SF0">
    <property type="entry name" value="DNA RECOMBINATION PROTEIN RMUC"/>
    <property type="match status" value="1"/>
</dbReference>
<evidence type="ECO:0000313" key="6">
    <source>
        <dbReference type="EMBL" id="MXR37392.1"/>
    </source>
</evidence>
<dbReference type="RefSeq" id="WP_160796920.1">
    <property type="nucleotide sequence ID" value="NZ_WSSB01000008.1"/>
</dbReference>
<keyword evidence="4" id="KW-0233">DNA recombination</keyword>
<dbReference type="InterPro" id="IPR003798">
    <property type="entry name" value="DNA_recombination_RmuC"/>
</dbReference>
<keyword evidence="7" id="KW-1185">Reference proteome</keyword>
<dbReference type="Proteomes" id="UP000467214">
    <property type="component" value="Unassembled WGS sequence"/>
</dbReference>
<keyword evidence="3 5" id="KW-0175">Coiled coil</keyword>
<evidence type="ECO:0000256" key="2">
    <source>
        <dbReference type="ARBA" id="ARBA00009840"/>
    </source>
</evidence>
<protein>
    <submittedName>
        <fullName evidence="6">DNA recombination protein RmuC</fullName>
    </submittedName>
</protein>
<dbReference type="Pfam" id="PF02646">
    <property type="entry name" value="RmuC"/>
    <property type="match status" value="1"/>
</dbReference>
<dbReference type="EMBL" id="WSSB01000008">
    <property type="protein sequence ID" value="MXR37392.1"/>
    <property type="molecule type" value="Genomic_DNA"/>
</dbReference>
<sequence>MQSAVLLLAVFLGLFAGIALSLMLGRSKISAAVEQATAMSATEMALQVQQIAAQQAQLAKAQDEIEQGQFELVRVTGLLEGQLQARVQFEERARQVPVLQSQLSAYEQAMASERKSCQQYAAALSAERERHAGTSARLQALQEAQEQLLQQQAEAGRRREGLESELATMQQALSDAGASQAALQGRLESLLEVPAQLKAAVSARDDLATQQATLREELGRAKAMLASAQTDSQGLAERLALMQAQRDSAALARHALESELAALKTQLDADRESAGKQLALLAEAREAMSTQFENLAQQIFEAKSQRFAEQNQQNLDTLLGPLKTQIDGFKAKVEQVYVEEGKGRSELKSQVEMLASLNKTLSQEARNLSRALKGDNKAQGNWGELILKDLLEQLGLSAGVEFFEQASYTRDDGSRAQPDVVLRLPEGRNLVIDAKVSLVDYTRYVAAETDAERTIALAAHLASVRSHLKGLSLREYQKLHGLDAIDFVLMFLPVEPAFMLAVTQDRELFREAWDKNVLLVSPSTLMSVVRTVSHLWRQEKRNRQTEAIVKCGTQLYESVCAFVADFDKLGTRLRQAQDSFESANRRLSHGNNNMIGKAGQLKELGISSTKQIEGSHLERARLQEELTLPQDATALGTS</sequence>
<gene>
    <name evidence="6" type="primary">rmuC</name>
    <name evidence="6" type="ORF">GQF02_10440</name>
</gene>
<dbReference type="AlphaFoldDB" id="A0A845BM30"/>
<evidence type="ECO:0000256" key="3">
    <source>
        <dbReference type="ARBA" id="ARBA00023054"/>
    </source>
</evidence>
<reference evidence="6 7" key="1">
    <citation type="submission" date="2019-12" db="EMBL/GenBank/DDBJ databases">
        <title>Neisseriaceae gen. nov. sp. Genome sequencing and assembly.</title>
        <authorList>
            <person name="Liu Z."/>
            <person name="Li A."/>
        </authorList>
    </citation>
    <scope>NUCLEOTIDE SEQUENCE [LARGE SCALE GENOMIC DNA]</scope>
    <source>
        <strain evidence="6 7">B2N2-7</strain>
    </source>
</reference>